<feature type="domain" description="BACON" evidence="2">
    <location>
        <begin position="283"/>
        <end position="341"/>
    </location>
</feature>
<accession>A0A9D9ISB0</accession>
<evidence type="ECO:0000256" key="1">
    <source>
        <dbReference type="SAM" id="SignalP"/>
    </source>
</evidence>
<dbReference type="Gene3D" id="2.60.40.10">
    <property type="entry name" value="Immunoglobulins"/>
    <property type="match status" value="1"/>
</dbReference>
<proteinExistence type="predicted"/>
<reference evidence="3" key="2">
    <citation type="journal article" date="2021" name="PeerJ">
        <title>Extensive microbial diversity within the chicken gut microbiome revealed by metagenomics and culture.</title>
        <authorList>
            <person name="Gilroy R."/>
            <person name="Ravi A."/>
            <person name="Getino M."/>
            <person name="Pursley I."/>
            <person name="Horton D.L."/>
            <person name="Alikhan N.F."/>
            <person name="Baker D."/>
            <person name="Gharbi K."/>
            <person name="Hall N."/>
            <person name="Watson M."/>
            <person name="Adriaenssens E.M."/>
            <person name="Foster-Nyarko E."/>
            <person name="Jarju S."/>
            <person name="Secka A."/>
            <person name="Antonio M."/>
            <person name="Oren A."/>
            <person name="Chaudhuri R.R."/>
            <person name="La Ragione R."/>
            <person name="Hildebrand F."/>
            <person name="Pallen M.J."/>
        </authorList>
    </citation>
    <scope>NUCLEOTIDE SEQUENCE</scope>
    <source>
        <strain evidence="3">2478</strain>
    </source>
</reference>
<dbReference type="Pfam" id="PF13004">
    <property type="entry name" value="BACON"/>
    <property type="match status" value="1"/>
</dbReference>
<dbReference type="InterPro" id="IPR013783">
    <property type="entry name" value="Ig-like_fold"/>
</dbReference>
<dbReference type="AlphaFoldDB" id="A0A9D9ISB0"/>
<evidence type="ECO:0000313" key="4">
    <source>
        <dbReference type="Proteomes" id="UP000823771"/>
    </source>
</evidence>
<dbReference type="InterPro" id="IPR024361">
    <property type="entry name" value="BACON"/>
</dbReference>
<keyword evidence="3" id="KW-0238">DNA-binding</keyword>
<gene>
    <name evidence="3" type="ORF">IAB80_03145</name>
</gene>
<reference evidence="3" key="1">
    <citation type="submission" date="2020-10" db="EMBL/GenBank/DDBJ databases">
        <authorList>
            <person name="Gilroy R."/>
        </authorList>
    </citation>
    <scope>NUCLEOTIDE SEQUENCE</scope>
    <source>
        <strain evidence="3">2478</strain>
    </source>
</reference>
<evidence type="ECO:0000259" key="2">
    <source>
        <dbReference type="Pfam" id="PF13004"/>
    </source>
</evidence>
<dbReference type="EMBL" id="JADILZ010000028">
    <property type="protein sequence ID" value="MBO8477877.1"/>
    <property type="molecule type" value="Genomic_DNA"/>
</dbReference>
<sequence>MKLKNILTAIASSALLFAGCTQEYEISTLDEIKVSQSYICIPADGSATHVSLETTVSWELVSEVRAEDEEGDDVLDEGGNFVYDKVALPEWLTVSQTSGSAGEFDITFSAEALDDPTAGRELNLAIWALDDNGNPTGIKQYLIIRQGEIAASEATCQEVIDGPDGKTYIVTGTCTVIENTQYGNWRLADETGEILIYGTVTATGQYDWESFNIEVGDIVTVQGPKTTYNGTVELVDAKVLAVEKSLLQSVATEFTVTKDGGNVEAQFIVKGNGLEFELPEDLKSWITISNIRTFEDEDGNTVTGVSISVAPNTGDARVATIPFTSSSSDGTSTANVTISQEGSISERTVAEIIAAAPSDIDYYQMTGKVANLTNTTYGNFDLVDATGSILVYGLTATKQESNDKSFASIGLEAGDIVTLIGTRDEYNGTPQVGGPAYHVSHIGHTVATVAEVLAAAEDENTYYMVTGTVSNIVNSTYGNFNLTDETGTIYVYGLTNAPVDSNDKSFASLGIKEGDTVTLIGTRDSYNGDPQIGGAYYFSHESAAE</sequence>
<feature type="chain" id="PRO_5039724861" evidence="1">
    <location>
        <begin position="19"/>
        <end position="545"/>
    </location>
</feature>
<keyword evidence="1" id="KW-0732">Signal</keyword>
<organism evidence="3 4">
    <name type="scientific">Candidatus Cryptobacteroides excrementipullorum</name>
    <dbReference type="NCBI Taxonomy" id="2840761"/>
    <lineage>
        <taxon>Bacteria</taxon>
        <taxon>Pseudomonadati</taxon>
        <taxon>Bacteroidota</taxon>
        <taxon>Bacteroidia</taxon>
        <taxon>Bacteroidales</taxon>
        <taxon>Candidatus Cryptobacteroides</taxon>
    </lineage>
</organism>
<dbReference type="GO" id="GO:0003677">
    <property type="term" value="F:DNA binding"/>
    <property type="evidence" value="ECO:0007669"/>
    <property type="project" value="UniProtKB-KW"/>
</dbReference>
<dbReference type="PROSITE" id="PS51257">
    <property type="entry name" value="PROKAR_LIPOPROTEIN"/>
    <property type="match status" value="1"/>
</dbReference>
<comment type="caution">
    <text evidence="3">The sequence shown here is derived from an EMBL/GenBank/DDBJ whole genome shotgun (WGS) entry which is preliminary data.</text>
</comment>
<evidence type="ECO:0000313" key="3">
    <source>
        <dbReference type="EMBL" id="MBO8477877.1"/>
    </source>
</evidence>
<name>A0A9D9ISB0_9BACT</name>
<protein>
    <submittedName>
        <fullName evidence="3">DNA-binding protein</fullName>
    </submittedName>
</protein>
<dbReference type="Proteomes" id="UP000823771">
    <property type="component" value="Unassembled WGS sequence"/>
</dbReference>
<feature type="signal peptide" evidence="1">
    <location>
        <begin position="1"/>
        <end position="18"/>
    </location>
</feature>